<feature type="region of interest" description="Disordered" evidence="6">
    <location>
        <begin position="318"/>
        <end position="340"/>
    </location>
</feature>
<keyword evidence="2" id="KW-0132">Cell division</keyword>
<evidence type="ECO:0000256" key="6">
    <source>
        <dbReference type="SAM" id="MobiDB-lite"/>
    </source>
</evidence>
<dbReference type="InterPro" id="IPR004367">
    <property type="entry name" value="Cyclin_C-dom"/>
</dbReference>
<reference evidence="8" key="1">
    <citation type="submission" date="2020-03" db="EMBL/GenBank/DDBJ databases">
        <title>FDA dAtabase for Regulatory Grade micrObial Sequences (FDA-ARGOS): Supporting development and validation of Infectious Disease Dx tests.</title>
        <authorList>
            <person name="Campos J."/>
            <person name="Goldberg B."/>
            <person name="Tallon L."/>
            <person name="Sadzewicz L."/>
            <person name="Vavikolanu K."/>
            <person name="Mehta A."/>
            <person name="Aluvathingal J."/>
            <person name="Nadendla S."/>
            <person name="Nandy P."/>
            <person name="Geyer C."/>
            <person name="Yan Y."/>
            <person name="Sichtig H."/>
        </authorList>
    </citation>
    <scope>NUCLEOTIDE SEQUENCE [LARGE SCALE GENOMIC DNA]</scope>
    <source>
        <strain evidence="8">FDAARGOS_652</strain>
    </source>
</reference>
<dbReference type="PIRSF" id="PIRSF001770">
    <property type="entry name" value="Cyclin_CLN"/>
    <property type="match status" value="1"/>
</dbReference>
<evidence type="ECO:0000256" key="4">
    <source>
        <dbReference type="ARBA" id="ARBA00023306"/>
    </source>
</evidence>
<sequence>MSTSQDQQQQQQQQQQQHAQQHHHRPKYGPPQHIKPRQYHASLELLESQANKKLTNEYSTELVQTMSHLESVSSVNPAMIDLQPEIQWFMRPFLLDFLIELHSSFRLQPQTLFLCLNIIDRYCAKRIVFKRHYQLVGCTALWIAGKYEDKKSRVPTLKELTIMCRNAYDEEMFVQMEMHILSTLEWSIGHPTLEDCLQLSIKHSSIISPSITPPKYNLQTRHAANGNGANDQVLKSASASTLSAVTVVGRFLCELSLYDKFFLSVPTSLVAYTANLLACSMLQIPNASISLKELLENVLIEPKRKQYLQAKLQNRLKRKQERQLRRQQQQQQQQQSIKTKFQNVGAAPKFPLRQKLNTLYSNNNDSNYSHQTNIYRHSSIADDIDLDYEENDQENIDTDTDTDRDADIDHDALDDEEPVFNDTNDTTFDNEEHDEIENKSPEIHGAFLNGLDESTLLTIKKIALLLIIQLNKVTEVLTKKYEAVGVIHVLKKFHEKNSFLIQSIYENKDKIIATCDSATATIDSRFIQTIEILLQFPQLSDPTLDSDSESDSEDDEEEYCVNPYSSYKAYESDDYFSVRGSGAGHLRTPKSPHPFFGPSTLGFDSNVIAPPVTPPSATSQYSVFSNKRSGGSQTNSVTSNCNTPTHFPVSSFASTSGMQQSQQQSQQQAVMMGSSSSSSSLQLCRTKSKIRKKRAMMQSSAGNGPSVMIPPILPTVTTGHETRSGDKLSPIKPVVSSSNGLNTSSPLMNQYF</sequence>
<dbReference type="GO" id="GO:0051301">
    <property type="term" value="P:cell division"/>
    <property type="evidence" value="ECO:0007669"/>
    <property type="project" value="UniProtKB-KW"/>
</dbReference>
<dbReference type="SUPFAM" id="SSF47954">
    <property type="entry name" value="Cyclin-like"/>
    <property type="match status" value="2"/>
</dbReference>
<feature type="compositionally biased region" description="Low complexity" evidence="6">
    <location>
        <begin position="326"/>
        <end position="335"/>
    </location>
</feature>
<keyword evidence="3 5" id="KW-0195">Cyclin</keyword>
<evidence type="ECO:0000256" key="5">
    <source>
        <dbReference type="RuleBase" id="RU000383"/>
    </source>
</evidence>
<accession>A0A8X7T8R3</accession>
<dbReference type="FunFam" id="1.10.472.10:FF:000010">
    <property type="entry name" value="G1/S-specific cyclin Cln1"/>
    <property type="match status" value="1"/>
</dbReference>
<organism evidence="8 9">
    <name type="scientific">Candida parapsilosis</name>
    <name type="common">Yeast</name>
    <dbReference type="NCBI Taxonomy" id="5480"/>
    <lineage>
        <taxon>Eukaryota</taxon>
        <taxon>Fungi</taxon>
        <taxon>Dikarya</taxon>
        <taxon>Ascomycota</taxon>
        <taxon>Saccharomycotina</taxon>
        <taxon>Pichiomycetes</taxon>
        <taxon>Debaryomycetaceae</taxon>
        <taxon>Candida/Lodderomyces clade</taxon>
        <taxon>Candida</taxon>
    </lineage>
</organism>
<dbReference type="Proteomes" id="UP000590412">
    <property type="component" value="Unassembled WGS sequence"/>
</dbReference>
<dbReference type="Pfam" id="PF02984">
    <property type="entry name" value="Cyclin_C"/>
    <property type="match status" value="1"/>
</dbReference>
<dbReference type="Pfam" id="PF00134">
    <property type="entry name" value="Cyclin_N"/>
    <property type="match status" value="1"/>
</dbReference>
<dbReference type="SMART" id="SM00385">
    <property type="entry name" value="CYCLIN"/>
    <property type="match status" value="1"/>
</dbReference>
<dbReference type="InterPro" id="IPR036915">
    <property type="entry name" value="Cyclin-like_sf"/>
</dbReference>
<dbReference type="GO" id="GO:2000045">
    <property type="term" value="P:regulation of G1/S transition of mitotic cell cycle"/>
    <property type="evidence" value="ECO:0007669"/>
    <property type="project" value="InterPro"/>
</dbReference>
<feature type="domain" description="Cyclin-like" evidence="7">
    <location>
        <begin position="96"/>
        <end position="182"/>
    </location>
</feature>
<dbReference type="Gene3D" id="1.10.472.10">
    <property type="entry name" value="Cyclin-like"/>
    <property type="match status" value="2"/>
</dbReference>
<dbReference type="GO" id="GO:0030447">
    <property type="term" value="P:filamentous growth"/>
    <property type="evidence" value="ECO:0007669"/>
    <property type="project" value="UniProtKB-ARBA"/>
</dbReference>
<dbReference type="PROSITE" id="PS00292">
    <property type="entry name" value="CYCLINS"/>
    <property type="match status" value="1"/>
</dbReference>
<dbReference type="InterPro" id="IPR048258">
    <property type="entry name" value="Cyclins_cyclin-box"/>
</dbReference>
<feature type="compositionally biased region" description="Polar residues" evidence="6">
    <location>
        <begin position="735"/>
        <end position="752"/>
    </location>
</feature>
<feature type="compositionally biased region" description="Basic residues" evidence="6">
    <location>
        <begin position="686"/>
        <end position="695"/>
    </location>
</feature>
<dbReference type="GO" id="GO:0016538">
    <property type="term" value="F:cyclin-dependent protein serine/threonine kinase regulator activity"/>
    <property type="evidence" value="ECO:0007669"/>
    <property type="project" value="UniProtKB-ARBA"/>
</dbReference>
<proteinExistence type="inferred from homology"/>
<dbReference type="GO" id="GO:0044843">
    <property type="term" value="P:cell cycle G1/S phase transition"/>
    <property type="evidence" value="ECO:0007669"/>
    <property type="project" value="UniProtKB-ARBA"/>
</dbReference>
<dbReference type="InterPro" id="IPR039361">
    <property type="entry name" value="Cyclin"/>
</dbReference>
<evidence type="ECO:0000313" key="8">
    <source>
        <dbReference type="EMBL" id="KAF6044310.1"/>
    </source>
</evidence>
<comment type="caution">
    <text evidence="8">The sequence shown here is derived from an EMBL/GenBank/DDBJ whole genome shotgun (WGS) entry which is preliminary data.</text>
</comment>
<dbReference type="InterPro" id="IPR013763">
    <property type="entry name" value="Cyclin-like_dom"/>
</dbReference>
<dbReference type="InterPro" id="IPR014399">
    <property type="entry name" value="Cyclin_CLN"/>
</dbReference>
<dbReference type="CDD" id="cd20559">
    <property type="entry name" value="CYCLIN_ScCLN_like"/>
    <property type="match status" value="1"/>
</dbReference>
<dbReference type="PANTHER" id="PTHR10177">
    <property type="entry name" value="CYCLINS"/>
    <property type="match status" value="1"/>
</dbReference>
<evidence type="ECO:0000256" key="3">
    <source>
        <dbReference type="ARBA" id="ARBA00023127"/>
    </source>
</evidence>
<comment type="similarity">
    <text evidence="1 5">Belongs to the cyclin family.</text>
</comment>
<dbReference type="InterPro" id="IPR006671">
    <property type="entry name" value="Cyclin_N"/>
</dbReference>
<protein>
    <submittedName>
        <fullName evidence="8">Cyclin, N-terminal domain family protein</fullName>
    </submittedName>
</protein>
<feature type="compositionally biased region" description="Low complexity" evidence="6">
    <location>
        <begin position="1"/>
        <end position="19"/>
    </location>
</feature>
<evidence type="ECO:0000313" key="9">
    <source>
        <dbReference type="Proteomes" id="UP000590412"/>
    </source>
</evidence>
<feature type="compositionally biased region" description="Low complexity" evidence="6">
    <location>
        <begin position="654"/>
        <end position="682"/>
    </location>
</feature>
<feature type="region of interest" description="Disordered" evidence="6">
    <location>
        <begin position="648"/>
        <end position="752"/>
    </location>
</feature>
<keyword evidence="4" id="KW-0131">Cell cycle</keyword>
<dbReference type="AlphaFoldDB" id="A0A8X7T8R3"/>
<evidence type="ECO:0000256" key="1">
    <source>
        <dbReference type="ARBA" id="ARBA00008742"/>
    </source>
</evidence>
<dbReference type="EMBL" id="JABWAB010000011">
    <property type="protein sequence ID" value="KAF6044310.1"/>
    <property type="molecule type" value="Genomic_DNA"/>
</dbReference>
<evidence type="ECO:0000259" key="7">
    <source>
        <dbReference type="SMART" id="SM00385"/>
    </source>
</evidence>
<name>A0A8X7T8R3_CANPA</name>
<evidence type="ECO:0000256" key="2">
    <source>
        <dbReference type="ARBA" id="ARBA00022618"/>
    </source>
</evidence>
<feature type="region of interest" description="Disordered" evidence="6">
    <location>
        <begin position="1"/>
        <end position="34"/>
    </location>
</feature>
<gene>
    <name evidence="8" type="ORF">FOB60_005403</name>
</gene>